<feature type="non-terminal residue" evidence="2">
    <location>
        <position position="362"/>
    </location>
</feature>
<feature type="region of interest" description="Disordered" evidence="1">
    <location>
        <begin position="1"/>
        <end position="75"/>
    </location>
</feature>
<keyword evidence="3" id="KW-1185">Reference proteome</keyword>
<feature type="compositionally biased region" description="Low complexity" evidence="1">
    <location>
        <begin position="150"/>
        <end position="178"/>
    </location>
</feature>
<sequence length="362" mass="40272">MASLGKRSPYWDNCNALPTRPAATTTTSTTTTAMSLKPNPQTSAGTTRTRKTVPDQDQERELSERSRKRHRPNEEAIDQVENLAGQFRRRMRLDGANKNKRKPTPSSRHWWSEFQSRRRDPSQLQPNEPLFLSADHRPLQNTSMGCTPILQSSSSSSSPLSLSSAASPPHQQQPQAAQTYKNTGKNASSGINHTIEPSLPGVPTIADFSPYNAVPRPHGPSLAASESTLRKLVHASKQTVHAATHSLLTYLQPSPPSNLSLSRPSTTFAPRSPIPAHAPAICTFPPSTDDFRASFQHDLDGVVAAADREQKDRIRRHREMVLWSWSEGEEMWRRRQREERGVTPVQPRLFTVGDVPAMPPPR</sequence>
<dbReference type="EMBL" id="ML977182">
    <property type="protein sequence ID" value="KAF1982659.1"/>
    <property type="molecule type" value="Genomic_DNA"/>
</dbReference>
<feature type="region of interest" description="Disordered" evidence="1">
    <location>
        <begin position="337"/>
        <end position="362"/>
    </location>
</feature>
<accession>A0A6G1GPH6</accession>
<feature type="compositionally biased region" description="Polar residues" evidence="1">
    <location>
        <begin position="38"/>
        <end position="47"/>
    </location>
</feature>
<reference evidence="2" key="1">
    <citation type="journal article" date="2020" name="Stud. Mycol.">
        <title>101 Dothideomycetes genomes: a test case for predicting lifestyles and emergence of pathogens.</title>
        <authorList>
            <person name="Haridas S."/>
            <person name="Albert R."/>
            <person name="Binder M."/>
            <person name="Bloem J."/>
            <person name="Labutti K."/>
            <person name="Salamov A."/>
            <person name="Andreopoulos B."/>
            <person name="Baker S."/>
            <person name="Barry K."/>
            <person name="Bills G."/>
            <person name="Bluhm B."/>
            <person name="Cannon C."/>
            <person name="Castanera R."/>
            <person name="Culley D."/>
            <person name="Daum C."/>
            <person name="Ezra D."/>
            <person name="Gonzalez J."/>
            <person name="Henrissat B."/>
            <person name="Kuo A."/>
            <person name="Liang C."/>
            <person name="Lipzen A."/>
            <person name="Lutzoni F."/>
            <person name="Magnuson J."/>
            <person name="Mondo S."/>
            <person name="Nolan M."/>
            <person name="Ohm R."/>
            <person name="Pangilinan J."/>
            <person name="Park H.-J."/>
            <person name="Ramirez L."/>
            <person name="Alfaro M."/>
            <person name="Sun H."/>
            <person name="Tritt A."/>
            <person name="Yoshinaga Y."/>
            <person name="Zwiers L.-H."/>
            <person name="Turgeon B."/>
            <person name="Goodwin S."/>
            <person name="Spatafora J."/>
            <person name="Crous P."/>
            <person name="Grigoriev I."/>
        </authorList>
    </citation>
    <scope>NUCLEOTIDE SEQUENCE</scope>
    <source>
        <strain evidence="2">CBS 113979</strain>
    </source>
</reference>
<dbReference type="Proteomes" id="UP000800041">
    <property type="component" value="Unassembled WGS sequence"/>
</dbReference>
<evidence type="ECO:0000313" key="2">
    <source>
        <dbReference type="EMBL" id="KAF1982659.1"/>
    </source>
</evidence>
<gene>
    <name evidence="2" type="ORF">K402DRAFT_424408</name>
</gene>
<protein>
    <submittedName>
        <fullName evidence="2">Uncharacterized protein</fullName>
    </submittedName>
</protein>
<evidence type="ECO:0000256" key="1">
    <source>
        <dbReference type="SAM" id="MobiDB-lite"/>
    </source>
</evidence>
<feature type="compositionally biased region" description="Basic and acidic residues" evidence="1">
    <location>
        <begin position="52"/>
        <end position="65"/>
    </location>
</feature>
<feature type="region of interest" description="Disordered" evidence="1">
    <location>
        <begin position="87"/>
        <end position="198"/>
    </location>
</feature>
<proteinExistence type="predicted"/>
<organism evidence="2 3">
    <name type="scientific">Aulographum hederae CBS 113979</name>
    <dbReference type="NCBI Taxonomy" id="1176131"/>
    <lineage>
        <taxon>Eukaryota</taxon>
        <taxon>Fungi</taxon>
        <taxon>Dikarya</taxon>
        <taxon>Ascomycota</taxon>
        <taxon>Pezizomycotina</taxon>
        <taxon>Dothideomycetes</taxon>
        <taxon>Pleosporomycetidae</taxon>
        <taxon>Aulographales</taxon>
        <taxon>Aulographaceae</taxon>
    </lineage>
</organism>
<dbReference type="AlphaFoldDB" id="A0A6G1GPH6"/>
<feature type="compositionally biased region" description="Polar residues" evidence="1">
    <location>
        <begin position="179"/>
        <end position="192"/>
    </location>
</feature>
<name>A0A6G1GPH6_9PEZI</name>
<evidence type="ECO:0000313" key="3">
    <source>
        <dbReference type="Proteomes" id="UP000800041"/>
    </source>
</evidence>
<feature type="compositionally biased region" description="Low complexity" evidence="1">
    <location>
        <begin position="22"/>
        <end position="33"/>
    </location>
</feature>